<proteinExistence type="predicted"/>
<protein>
    <submittedName>
        <fullName evidence="2">Uncharacterized protein</fullName>
    </submittedName>
</protein>
<comment type="caution">
    <text evidence="2">The sequence shown here is derived from an EMBL/GenBank/DDBJ whole genome shotgun (WGS) entry which is preliminary data.</text>
</comment>
<feature type="compositionally biased region" description="Basic and acidic residues" evidence="1">
    <location>
        <begin position="55"/>
        <end position="77"/>
    </location>
</feature>
<evidence type="ECO:0000256" key="1">
    <source>
        <dbReference type="SAM" id="MobiDB-lite"/>
    </source>
</evidence>
<evidence type="ECO:0000313" key="2">
    <source>
        <dbReference type="EMBL" id="CAK9065962.1"/>
    </source>
</evidence>
<feature type="compositionally biased region" description="Polar residues" evidence="1">
    <location>
        <begin position="35"/>
        <end position="52"/>
    </location>
</feature>
<gene>
    <name evidence="2" type="ORF">SCF082_LOCUS33660</name>
</gene>
<sequence>MAWRPKKILLDGRCLCVGSCCCLNLPVPNKVLAQQSGVDQPKSRSGSFASEETTLDDRSSRSSSRDHSEQWSGDERSSTNSLQRTARLVDISDGDSDTDKRPSRSLRCTFFEDDTMHW</sequence>
<feature type="region of interest" description="Disordered" evidence="1">
    <location>
        <begin position="35"/>
        <end position="103"/>
    </location>
</feature>
<evidence type="ECO:0000313" key="3">
    <source>
        <dbReference type="Proteomes" id="UP001642464"/>
    </source>
</evidence>
<dbReference type="EMBL" id="CAXAMM010030113">
    <property type="protein sequence ID" value="CAK9065962.1"/>
    <property type="molecule type" value="Genomic_DNA"/>
</dbReference>
<dbReference type="Proteomes" id="UP001642464">
    <property type="component" value="Unassembled WGS sequence"/>
</dbReference>
<keyword evidence="3" id="KW-1185">Reference proteome</keyword>
<organism evidence="2 3">
    <name type="scientific">Durusdinium trenchii</name>
    <dbReference type="NCBI Taxonomy" id="1381693"/>
    <lineage>
        <taxon>Eukaryota</taxon>
        <taxon>Sar</taxon>
        <taxon>Alveolata</taxon>
        <taxon>Dinophyceae</taxon>
        <taxon>Suessiales</taxon>
        <taxon>Symbiodiniaceae</taxon>
        <taxon>Durusdinium</taxon>
    </lineage>
</organism>
<name>A0ABP0NS09_9DINO</name>
<reference evidence="2 3" key="1">
    <citation type="submission" date="2024-02" db="EMBL/GenBank/DDBJ databases">
        <authorList>
            <person name="Chen Y."/>
            <person name="Shah S."/>
            <person name="Dougan E. K."/>
            <person name="Thang M."/>
            <person name="Chan C."/>
        </authorList>
    </citation>
    <scope>NUCLEOTIDE SEQUENCE [LARGE SCALE GENOMIC DNA]</scope>
</reference>
<accession>A0ABP0NS09</accession>